<dbReference type="OrthoDB" id="5427091at2759"/>
<dbReference type="EMBL" id="NJET01000017">
    <property type="protein sequence ID" value="PHH65469.1"/>
    <property type="molecule type" value="Genomic_DNA"/>
</dbReference>
<sequence>MSCLGAAHHLLRKTGACVPNSFTMPLLAPVYDTRVCPYPPERWEIRTRPLGCHVSTITTFSVAGAVAVALVLGGIVLLATRIAAGRCRPSTTIPNQNPRDFWRQGLTPVHRHHGERDPLLPERQW</sequence>
<dbReference type="STRING" id="1399860.A0A2C5XB21"/>
<keyword evidence="1" id="KW-0812">Transmembrane</keyword>
<protein>
    <submittedName>
        <fullName evidence="2">Uncharacterized protein</fullName>
    </submittedName>
</protein>
<evidence type="ECO:0000313" key="3">
    <source>
        <dbReference type="Proteomes" id="UP000226192"/>
    </source>
</evidence>
<keyword evidence="3" id="KW-1185">Reference proteome</keyword>
<proteinExistence type="predicted"/>
<organism evidence="2 3">
    <name type="scientific">Ophiocordyceps australis</name>
    <dbReference type="NCBI Taxonomy" id="1399860"/>
    <lineage>
        <taxon>Eukaryota</taxon>
        <taxon>Fungi</taxon>
        <taxon>Dikarya</taxon>
        <taxon>Ascomycota</taxon>
        <taxon>Pezizomycotina</taxon>
        <taxon>Sordariomycetes</taxon>
        <taxon>Hypocreomycetidae</taxon>
        <taxon>Hypocreales</taxon>
        <taxon>Ophiocordycipitaceae</taxon>
        <taxon>Ophiocordyceps</taxon>
    </lineage>
</organism>
<comment type="caution">
    <text evidence="2">The sequence shown here is derived from an EMBL/GenBank/DDBJ whole genome shotgun (WGS) entry which is preliminary data.</text>
</comment>
<evidence type="ECO:0000313" key="2">
    <source>
        <dbReference type="EMBL" id="PHH65469.1"/>
    </source>
</evidence>
<dbReference type="AlphaFoldDB" id="A0A2C5XB21"/>
<dbReference type="Proteomes" id="UP000226192">
    <property type="component" value="Unassembled WGS sequence"/>
</dbReference>
<name>A0A2C5XB21_9HYPO</name>
<feature type="transmembrane region" description="Helical" evidence="1">
    <location>
        <begin position="57"/>
        <end position="79"/>
    </location>
</feature>
<keyword evidence="1" id="KW-0472">Membrane</keyword>
<evidence type="ECO:0000256" key="1">
    <source>
        <dbReference type="SAM" id="Phobius"/>
    </source>
</evidence>
<keyword evidence="1" id="KW-1133">Transmembrane helix</keyword>
<accession>A0A2C5XB21</accession>
<reference evidence="2 3" key="1">
    <citation type="submission" date="2017-06" db="EMBL/GenBank/DDBJ databases">
        <title>Ant-infecting Ophiocordyceps genomes reveal a high diversity of potential behavioral manipulation genes and a possible major role for enterotoxins.</title>
        <authorList>
            <person name="De Bekker C."/>
            <person name="Evans H.C."/>
            <person name="Brachmann A."/>
            <person name="Hughes D.P."/>
        </authorList>
    </citation>
    <scope>NUCLEOTIDE SEQUENCE [LARGE SCALE GENOMIC DNA]</scope>
    <source>
        <strain evidence="2 3">Map64</strain>
    </source>
</reference>
<gene>
    <name evidence="2" type="ORF">CDD81_2249</name>
</gene>